<protein>
    <submittedName>
        <fullName evidence="2">Uncharacterized protein</fullName>
    </submittedName>
</protein>
<evidence type="ECO:0000313" key="1">
    <source>
        <dbReference type="EMBL" id="SPC05091.1"/>
    </source>
</evidence>
<organism evidence="2">
    <name type="scientific">Cupriavidus oxalaticus</name>
    <dbReference type="NCBI Taxonomy" id="96344"/>
    <lineage>
        <taxon>Bacteria</taxon>
        <taxon>Pseudomonadati</taxon>
        <taxon>Pseudomonadota</taxon>
        <taxon>Betaproteobacteria</taxon>
        <taxon>Burkholderiales</taxon>
        <taxon>Burkholderiaceae</taxon>
        <taxon>Cupriavidus</taxon>
    </lineage>
</organism>
<dbReference type="Proteomes" id="UP000256862">
    <property type="component" value="Plasmid CO2235_mp"/>
</dbReference>
<proteinExistence type="predicted"/>
<reference evidence="3" key="1">
    <citation type="submission" date="2018-01" db="EMBL/GenBank/DDBJ databases">
        <authorList>
            <person name="Gaut B.S."/>
            <person name="Morton B.R."/>
            <person name="Clegg M.T."/>
            <person name="Duvall M.R."/>
        </authorList>
    </citation>
    <scope>NUCLEOTIDE SEQUENCE [LARGE SCALE GENOMIC DNA]</scope>
</reference>
<name>A0A375GFL7_9BURK</name>
<sequence length="42" mass="4532">MMATRERMKNHLDKPIAAHAVTLDAVLVTNNAGICQLSRLGA</sequence>
<reference evidence="2" key="2">
    <citation type="submission" date="2018-01" db="EMBL/GenBank/DDBJ databases">
        <authorList>
            <person name="Clerissi C."/>
        </authorList>
    </citation>
    <scope>NUCLEOTIDE SEQUENCE</scope>
    <source>
        <strain evidence="2">Cupriavidus oxalaticus LMG 2235</strain>
    </source>
</reference>
<dbReference type="EMBL" id="OGUS01000004">
    <property type="protein sequence ID" value="SPC05091.1"/>
    <property type="molecule type" value="Genomic_DNA"/>
</dbReference>
<accession>A0A375GFL7</accession>
<evidence type="ECO:0000313" key="3">
    <source>
        <dbReference type="Proteomes" id="UP000256862"/>
    </source>
</evidence>
<comment type="caution">
    <text evidence="2">The sequence shown here is derived from an EMBL/GenBank/DDBJ whole genome shotgun (WGS) entry which is preliminary data.</text>
</comment>
<evidence type="ECO:0000313" key="2">
    <source>
        <dbReference type="EMBL" id="SPC18213.1"/>
    </source>
</evidence>
<dbReference type="EMBL" id="OGUS01000132">
    <property type="protein sequence ID" value="SPC18213.1"/>
    <property type="molecule type" value="Genomic_DNA"/>
</dbReference>
<gene>
    <name evidence="2" type="ORF">CO2235_MP10389</name>
    <name evidence="1" type="ORF">CO2235_U1010045</name>
</gene>
<dbReference type="AlphaFoldDB" id="A0A375GFL7"/>